<evidence type="ECO:0000313" key="3">
    <source>
        <dbReference type="Proteomes" id="UP000049127"/>
    </source>
</evidence>
<name>A0A0C7G5L1_PARSO</name>
<evidence type="ECO:0000313" key="2">
    <source>
        <dbReference type="EMBL" id="CEQ03341.1"/>
    </source>
</evidence>
<dbReference type="Pfam" id="PF06445">
    <property type="entry name" value="GyrI-like"/>
    <property type="match status" value="1"/>
</dbReference>
<gene>
    <name evidence="2" type="ORF">R28058_10741</name>
</gene>
<dbReference type="PIRSF" id="PIRSF031644">
    <property type="entry name" value="UCP031644"/>
    <property type="match status" value="1"/>
</dbReference>
<reference evidence="2 3" key="1">
    <citation type="submission" date="2015-01" db="EMBL/GenBank/DDBJ databases">
        <authorList>
            <person name="Aslett A.Martin."/>
            <person name="De Silva Nishadi"/>
        </authorList>
    </citation>
    <scope>NUCLEOTIDE SEQUENCE [LARGE SCALE GENOMIC DNA]</scope>
    <source>
        <strain evidence="2 3">R28058</strain>
    </source>
</reference>
<dbReference type="Gene3D" id="3.20.80.10">
    <property type="entry name" value="Regulatory factor, effector binding domain"/>
    <property type="match status" value="1"/>
</dbReference>
<accession>A0A0C7G5L1</accession>
<dbReference type="EMBL" id="CEKZ01000003">
    <property type="protein sequence ID" value="CEQ03341.1"/>
    <property type="molecule type" value="Genomic_DNA"/>
</dbReference>
<evidence type="ECO:0000259" key="1">
    <source>
        <dbReference type="Pfam" id="PF06445"/>
    </source>
</evidence>
<dbReference type="SUPFAM" id="SSF55136">
    <property type="entry name" value="Probable bacterial effector-binding domain"/>
    <property type="match status" value="1"/>
</dbReference>
<sequence>MKHEWRKKEKNYYLPKTKPEIVNIQDLKFIQIKGSGNPNSEEFSKKVATLYSLSYAIKMMPKKGIIPKGYFDYTVYPLEGIWDLNNEARDYEIFDKNNLVYTIMIRQPEFVDEEVFKKAIEILKKKNNNPLLDEVEIVHIGEGMCVQMMHIGSFDEEYKSFEVMKKFCKDNNILIKNKAHREIYISDFRRTPKERLKTVLRYRVEYK</sequence>
<dbReference type="OrthoDB" id="4772335at2"/>
<dbReference type="InterPro" id="IPR029442">
    <property type="entry name" value="GyrI-like"/>
</dbReference>
<dbReference type="InterPro" id="IPR008319">
    <property type="entry name" value="GyrI-like_CCH_Lin2189-like"/>
</dbReference>
<dbReference type="InterPro" id="IPR011256">
    <property type="entry name" value="Reg_factor_effector_dom_sf"/>
</dbReference>
<dbReference type="RefSeq" id="WP_055341703.1">
    <property type="nucleotide sequence ID" value="NZ_CDNI01000003.1"/>
</dbReference>
<feature type="domain" description="GyrI-like small molecule binding" evidence="1">
    <location>
        <begin position="18"/>
        <end position="199"/>
    </location>
</feature>
<protein>
    <submittedName>
        <fullName evidence="2">Uncharacterized conserved protein</fullName>
    </submittedName>
</protein>
<proteinExistence type="predicted"/>
<dbReference type="Proteomes" id="UP000049127">
    <property type="component" value="Unassembled WGS sequence"/>
</dbReference>
<dbReference type="AlphaFoldDB" id="A0A0C7G5L1"/>
<organism evidence="2 3">
    <name type="scientific">Paraclostridium sordellii</name>
    <name type="common">Clostridium sordellii</name>
    <dbReference type="NCBI Taxonomy" id="1505"/>
    <lineage>
        <taxon>Bacteria</taxon>
        <taxon>Bacillati</taxon>
        <taxon>Bacillota</taxon>
        <taxon>Clostridia</taxon>
        <taxon>Peptostreptococcales</taxon>
        <taxon>Peptostreptococcaceae</taxon>
        <taxon>Paraclostridium</taxon>
    </lineage>
</organism>